<sequence length="96" mass="11168">MVLLDVTSSATACCMHVQIQSWWRFCFSSFMPYVITSCLFIIFQLLVKPFTWVKEAGKEVVTEKEKKQCNGKIIVEMQVYLTLFKGCGEIAYMHVW</sequence>
<dbReference type="Proteomes" id="UP001374584">
    <property type="component" value="Unassembled WGS sequence"/>
</dbReference>
<evidence type="ECO:0000256" key="1">
    <source>
        <dbReference type="SAM" id="Phobius"/>
    </source>
</evidence>
<proteinExistence type="predicted"/>
<evidence type="ECO:0000313" key="2">
    <source>
        <dbReference type="EMBL" id="KAK7348031.1"/>
    </source>
</evidence>
<keyword evidence="3" id="KW-1185">Reference proteome</keyword>
<dbReference type="AlphaFoldDB" id="A0AAN9M540"/>
<dbReference type="EMBL" id="JAYMYR010000008">
    <property type="protein sequence ID" value="KAK7348031.1"/>
    <property type="molecule type" value="Genomic_DNA"/>
</dbReference>
<name>A0AAN9M540_PHACN</name>
<protein>
    <submittedName>
        <fullName evidence="2">Uncharacterized protein</fullName>
    </submittedName>
</protein>
<gene>
    <name evidence="2" type="ORF">VNO80_22579</name>
</gene>
<keyword evidence="1" id="KW-1133">Transmembrane helix</keyword>
<reference evidence="2 3" key="1">
    <citation type="submission" date="2024-01" db="EMBL/GenBank/DDBJ databases">
        <title>The genomes of 5 underutilized Papilionoideae crops provide insights into root nodulation and disease resistanc.</title>
        <authorList>
            <person name="Jiang F."/>
        </authorList>
    </citation>
    <scope>NUCLEOTIDE SEQUENCE [LARGE SCALE GENOMIC DNA]</scope>
    <source>
        <strain evidence="2">JINMINGXINNONG_FW02</strain>
        <tissue evidence="2">Leaves</tissue>
    </source>
</reference>
<keyword evidence="1" id="KW-0812">Transmembrane</keyword>
<accession>A0AAN9M540</accession>
<comment type="caution">
    <text evidence="2">The sequence shown here is derived from an EMBL/GenBank/DDBJ whole genome shotgun (WGS) entry which is preliminary data.</text>
</comment>
<feature type="transmembrane region" description="Helical" evidence="1">
    <location>
        <begin position="30"/>
        <end position="47"/>
    </location>
</feature>
<keyword evidence="1" id="KW-0472">Membrane</keyword>
<organism evidence="2 3">
    <name type="scientific">Phaseolus coccineus</name>
    <name type="common">Scarlet runner bean</name>
    <name type="synonym">Phaseolus multiflorus</name>
    <dbReference type="NCBI Taxonomy" id="3886"/>
    <lineage>
        <taxon>Eukaryota</taxon>
        <taxon>Viridiplantae</taxon>
        <taxon>Streptophyta</taxon>
        <taxon>Embryophyta</taxon>
        <taxon>Tracheophyta</taxon>
        <taxon>Spermatophyta</taxon>
        <taxon>Magnoliopsida</taxon>
        <taxon>eudicotyledons</taxon>
        <taxon>Gunneridae</taxon>
        <taxon>Pentapetalae</taxon>
        <taxon>rosids</taxon>
        <taxon>fabids</taxon>
        <taxon>Fabales</taxon>
        <taxon>Fabaceae</taxon>
        <taxon>Papilionoideae</taxon>
        <taxon>50 kb inversion clade</taxon>
        <taxon>NPAAA clade</taxon>
        <taxon>indigoferoid/millettioid clade</taxon>
        <taxon>Phaseoleae</taxon>
        <taxon>Phaseolus</taxon>
    </lineage>
</organism>
<evidence type="ECO:0000313" key="3">
    <source>
        <dbReference type="Proteomes" id="UP001374584"/>
    </source>
</evidence>